<comment type="cofactor">
    <cofactor evidence="1">
        <name>Zn(2+)</name>
        <dbReference type="ChEBI" id="CHEBI:29105"/>
    </cofactor>
</comment>
<dbReference type="EMBL" id="JAFBFH010000003">
    <property type="protein sequence ID" value="MBM7713615.1"/>
    <property type="molecule type" value="Genomic_DNA"/>
</dbReference>
<evidence type="ECO:0000256" key="1">
    <source>
        <dbReference type="ARBA" id="ARBA00001947"/>
    </source>
</evidence>
<reference evidence="2 3" key="1">
    <citation type="submission" date="2021-01" db="EMBL/GenBank/DDBJ databases">
        <title>Genomic Encyclopedia of Type Strains, Phase IV (KMG-IV): sequencing the most valuable type-strain genomes for metagenomic binning, comparative biology and taxonomic classification.</title>
        <authorList>
            <person name="Goeker M."/>
        </authorList>
    </citation>
    <scope>NUCLEOTIDE SEQUENCE [LARGE SCALE GENOMIC DNA]</scope>
    <source>
        <strain evidence="2 3">DSM 105453</strain>
    </source>
</reference>
<evidence type="ECO:0000313" key="2">
    <source>
        <dbReference type="EMBL" id="MBM7713615.1"/>
    </source>
</evidence>
<dbReference type="Proteomes" id="UP000823485">
    <property type="component" value="Unassembled WGS sequence"/>
</dbReference>
<dbReference type="InterPro" id="IPR024078">
    <property type="entry name" value="LmbE-like_dom_sf"/>
</dbReference>
<sequence>MKLEQIDILAFGAHADDVEIGMAGSIYKWASEGKKIVICDLTEAELSSNGTVEKRHAEAKEAAQRLHVHERINLHFPDRGLFMKEEYIKRIAGVIRRYKPIVVFAPFWEDRHPDHGNCAALVKEAFFSAGIQKYEADGQSVHKARQLLYYFINSQPRPDVAVDISLFIEEKLFALRAYESQFMKGPNGVETVLTNGYLERIEARERLYGLETGVAFAEGFKTDRPLLVNNNIFGEGL</sequence>
<accession>A0ABS2R2J7</accession>
<dbReference type="Pfam" id="PF02585">
    <property type="entry name" value="PIG-L"/>
    <property type="match status" value="1"/>
</dbReference>
<organism evidence="2 3">
    <name type="scientific">Siminovitchia thermophila</name>
    <dbReference type="NCBI Taxonomy" id="1245522"/>
    <lineage>
        <taxon>Bacteria</taxon>
        <taxon>Bacillati</taxon>
        <taxon>Bacillota</taxon>
        <taxon>Bacilli</taxon>
        <taxon>Bacillales</taxon>
        <taxon>Bacillaceae</taxon>
        <taxon>Siminovitchia</taxon>
    </lineage>
</organism>
<protein>
    <submittedName>
        <fullName evidence="2">Bacillithiol biosynthesis deacetylase BshB1</fullName>
    </submittedName>
</protein>
<dbReference type="InterPro" id="IPR023842">
    <property type="entry name" value="Bacillithiol_biosynth_BshB1"/>
</dbReference>
<dbReference type="RefSeq" id="WP_077113329.1">
    <property type="nucleotide sequence ID" value="NZ_JAFBFH010000003.1"/>
</dbReference>
<dbReference type="PANTHER" id="PTHR12993:SF30">
    <property type="entry name" value="N-ACETYL-ALPHA-D-GLUCOSAMINYL L-MALATE DEACETYLASE 1"/>
    <property type="match status" value="1"/>
</dbReference>
<dbReference type="PANTHER" id="PTHR12993">
    <property type="entry name" value="N-ACETYLGLUCOSAMINYL-PHOSPHATIDYLINOSITOL DE-N-ACETYLASE-RELATED"/>
    <property type="match status" value="1"/>
</dbReference>
<dbReference type="Gene3D" id="3.40.50.10320">
    <property type="entry name" value="LmbE-like"/>
    <property type="match status" value="1"/>
</dbReference>
<gene>
    <name evidence="2" type="ORF">JOC94_000584</name>
</gene>
<dbReference type="InterPro" id="IPR003737">
    <property type="entry name" value="GlcNAc_PI_deacetylase-related"/>
</dbReference>
<keyword evidence="3" id="KW-1185">Reference proteome</keyword>
<proteinExistence type="predicted"/>
<evidence type="ECO:0000313" key="3">
    <source>
        <dbReference type="Proteomes" id="UP000823485"/>
    </source>
</evidence>
<dbReference type="SUPFAM" id="SSF102588">
    <property type="entry name" value="LmbE-like"/>
    <property type="match status" value="1"/>
</dbReference>
<name>A0ABS2R2J7_9BACI</name>
<dbReference type="NCBIfam" id="TIGR04001">
    <property type="entry name" value="thiol_BshB1"/>
    <property type="match status" value="1"/>
</dbReference>
<comment type="caution">
    <text evidence="2">The sequence shown here is derived from an EMBL/GenBank/DDBJ whole genome shotgun (WGS) entry which is preliminary data.</text>
</comment>